<proteinExistence type="inferred from homology"/>
<protein>
    <recommendedName>
        <fullName evidence="12">Sodium:solute symporter</fullName>
    </recommendedName>
</protein>
<dbReference type="Gene3D" id="1.20.1730.10">
    <property type="entry name" value="Sodium/glucose cotransporter"/>
    <property type="match status" value="1"/>
</dbReference>
<feature type="transmembrane region" description="Helical" evidence="9">
    <location>
        <begin position="430"/>
        <end position="453"/>
    </location>
</feature>
<dbReference type="Pfam" id="PF00474">
    <property type="entry name" value="SSF"/>
    <property type="match status" value="1"/>
</dbReference>
<feature type="transmembrane region" description="Helical" evidence="9">
    <location>
        <begin position="80"/>
        <end position="97"/>
    </location>
</feature>
<evidence type="ECO:0000256" key="3">
    <source>
        <dbReference type="ARBA" id="ARBA00022448"/>
    </source>
</evidence>
<evidence type="ECO:0000256" key="9">
    <source>
        <dbReference type="SAM" id="Phobius"/>
    </source>
</evidence>
<evidence type="ECO:0000313" key="11">
    <source>
        <dbReference type="Proteomes" id="UP001281203"/>
    </source>
</evidence>
<evidence type="ECO:0008006" key="12">
    <source>
        <dbReference type="Google" id="ProtNLM"/>
    </source>
</evidence>
<sequence length="536" mass="56364">MTLELLIILLYLASMLAIGFIVQRRGGVETSKGYLVANRNVGPLLIGGTLFATFWGGGTLLGGAGAAYGGHMLATIADPWASGITLLLMAVFFVTILRKMKIASLGEMYYLRYGTRGALIASFLSLPTLLFWTSVQILAIGKILNVLVGLPGTESAILAGLIVITYTYLGGMLAVIITDNIQMVLILLGLAFLIPTGIAFVGGFDVIAANTPTDFWSILPSDASPSGIGWTITGIMAWFAAWCGMGLGSLASLDISQRVFCARDDRAAKQGLCLGAGLYWVAGLGPIFLGLLGIVMVSTGMIDGAILAEDPELIVPYLAKVLLSPWMMALFVGSLMAAIMSTASSAIFASAAVISTTIVHGAVSDHIKDDKAVLRFTRLLVVAIGLFSIGISFVAPGLYDLMIFGFTLLFACLFWALVCGLFWKRANAPGAIASMLGGLLTTIAGVVVLSIQQGAPTLVPPDNEWTVFFTFGPTVVAGIAMYVVSMLTQKTHPPVPLKDTDGAVLKWPDLETATGGAVTEKGYPVVRASTAGRDEE</sequence>
<comment type="similarity">
    <text evidence="2 8">Belongs to the sodium:solute symporter (SSF) (TC 2.A.21) family.</text>
</comment>
<feature type="transmembrane region" description="Helical" evidence="9">
    <location>
        <begin position="156"/>
        <end position="177"/>
    </location>
</feature>
<evidence type="ECO:0000256" key="8">
    <source>
        <dbReference type="RuleBase" id="RU362091"/>
    </source>
</evidence>
<dbReference type="RefSeq" id="WP_317063684.1">
    <property type="nucleotide sequence ID" value="NZ_WBKO01000001.1"/>
</dbReference>
<evidence type="ECO:0000256" key="2">
    <source>
        <dbReference type="ARBA" id="ARBA00006434"/>
    </source>
</evidence>
<keyword evidence="5 9" id="KW-0812">Transmembrane</keyword>
<dbReference type="InterPro" id="IPR018212">
    <property type="entry name" value="Na/solute_symporter_CS"/>
</dbReference>
<evidence type="ECO:0000256" key="6">
    <source>
        <dbReference type="ARBA" id="ARBA00022989"/>
    </source>
</evidence>
<name>A0ABU3WY42_9EURY</name>
<dbReference type="PROSITE" id="PS50283">
    <property type="entry name" value="NA_SOLUT_SYMP_3"/>
    <property type="match status" value="1"/>
</dbReference>
<feature type="transmembrane region" description="Helical" evidence="9">
    <location>
        <begin position="184"/>
        <end position="208"/>
    </location>
</feature>
<dbReference type="EMBL" id="WBKO01000001">
    <property type="protein sequence ID" value="MDV2480715.1"/>
    <property type="molecule type" value="Genomic_DNA"/>
</dbReference>
<keyword evidence="3" id="KW-0813">Transport</keyword>
<feature type="transmembrane region" description="Helical" evidence="9">
    <location>
        <begin position="376"/>
        <end position="395"/>
    </location>
</feature>
<comment type="subcellular location">
    <subcellularLocation>
        <location evidence="1">Membrane</location>
        <topology evidence="1">Multi-pass membrane protein</topology>
    </subcellularLocation>
</comment>
<organism evidence="10 11">
    <name type="scientific">Methanoculleus caldifontis</name>
    <dbReference type="NCBI Taxonomy" id="2651577"/>
    <lineage>
        <taxon>Archaea</taxon>
        <taxon>Methanobacteriati</taxon>
        <taxon>Methanobacteriota</taxon>
        <taxon>Stenosarchaea group</taxon>
        <taxon>Methanomicrobia</taxon>
        <taxon>Methanomicrobiales</taxon>
        <taxon>Methanomicrobiaceae</taxon>
        <taxon>Methanoculleus</taxon>
    </lineage>
</organism>
<dbReference type="Proteomes" id="UP001281203">
    <property type="component" value="Unassembled WGS sequence"/>
</dbReference>
<dbReference type="PROSITE" id="PS00457">
    <property type="entry name" value="NA_SOLUT_SYMP_2"/>
    <property type="match status" value="1"/>
</dbReference>
<dbReference type="PANTHER" id="PTHR48086">
    <property type="entry name" value="SODIUM/PROLINE SYMPORTER-RELATED"/>
    <property type="match status" value="1"/>
</dbReference>
<gene>
    <name evidence="10" type="ORF">F8E02_01575</name>
</gene>
<evidence type="ECO:0000256" key="7">
    <source>
        <dbReference type="ARBA" id="ARBA00023136"/>
    </source>
</evidence>
<evidence type="ECO:0000313" key="10">
    <source>
        <dbReference type="EMBL" id="MDV2480715.1"/>
    </source>
</evidence>
<feature type="transmembrane region" description="Helical" evidence="9">
    <location>
        <begin position="272"/>
        <end position="297"/>
    </location>
</feature>
<dbReference type="InterPro" id="IPR001734">
    <property type="entry name" value="Na/solute_symporter"/>
</dbReference>
<keyword evidence="7 9" id="KW-0472">Membrane</keyword>
<dbReference type="InterPro" id="IPR038377">
    <property type="entry name" value="Na/Glc_symporter_sf"/>
</dbReference>
<reference evidence="10 11" key="1">
    <citation type="submission" date="2019-10" db="EMBL/GenBank/DDBJ databases">
        <title>Isolation and characterization of Methanoculleus sp. Wushi-C6 from a hot spring well.</title>
        <authorList>
            <person name="Chen S.-C."/>
            <person name="Lan Z.-H."/>
            <person name="You Y.-T."/>
            <person name="Lai M.-C."/>
        </authorList>
    </citation>
    <scope>NUCLEOTIDE SEQUENCE [LARGE SCALE GENOMIC DNA]</scope>
    <source>
        <strain evidence="10 11">Wushi-C6</strain>
    </source>
</reference>
<feature type="transmembrane region" description="Helical" evidence="9">
    <location>
        <begin position="401"/>
        <end position="423"/>
    </location>
</feature>
<feature type="transmembrane region" description="Helical" evidence="9">
    <location>
        <begin position="6"/>
        <end position="23"/>
    </location>
</feature>
<keyword evidence="6 9" id="KW-1133">Transmembrane helix</keyword>
<comment type="caution">
    <text evidence="10">The sequence shown here is derived from an EMBL/GenBank/DDBJ whole genome shotgun (WGS) entry which is preliminary data.</text>
</comment>
<dbReference type="InterPro" id="IPR050277">
    <property type="entry name" value="Sodium:Solute_Symporter"/>
</dbReference>
<feature type="transmembrane region" description="Helical" evidence="9">
    <location>
        <begin position="228"/>
        <end position="251"/>
    </location>
</feature>
<keyword evidence="11" id="KW-1185">Reference proteome</keyword>
<keyword evidence="4" id="KW-1003">Cell membrane</keyword>
<dbReference type="PANTHER" id="PTHR48086:SF7">
    <property type="entry name" value="SODIUM-SOLUTE SYMPORTER-RELATED"/>
    <property type="match status" value="1"/>
</dbReference>
<evidence type="ECO:0000256" key="1">
    <source>
        <dbReference type="ARBA" id="ARBA00004141"/>
    </source>
</evidence>
<evidence type="ECO:0000256" key="4">
    <source>
        <dbReference type="ARBA" id="ARBA00022475"/>
    </source>
</evidence>
<feature type="transmembrane region" description="Helical" evidence="9">
    <location>
        <begin position="465"/>
        <end position="484"/>
    </location>
</feature>
<evidence type="ECO:0000256" key="5">
    <source>
        <dbReference type="ARBA" id="ARBA00022692"/>
    </source>
</evidence>
<feature type="transmembrane region" description="Helical" evidence="9">
    <location>
        <begin position="326"/>
        <end position="355"/>
    </location>
</feature>
<feature type="transmembrane region" description="Helical" evidence="9">
    <location>
        <begin position="44"/>
        <end position="68"/>
    </location>
</feature>
<feature type="transmembrane region" description="Helical" evidence="9">
    <location>
        <begin position="118"/>
        <end position="144"/>
    </location>
</feature>
<accession>A0ABU3WY42</accession>